<keyword evidence="4" id="KW-1185">Reference proteome</keyword>
<dbReference type="Proteomes" id="UP000295433">
    <property type="component" value="Unassembled WGS sequence"/>
</dbReference>
<feature type="domain" description="T cell CD4 receptor C-terminal region" evidence="2">
    <location>
        <begin position="28"/>
        <end position="53"/>
    </location>
</feature>
<dbReference type="AlphaFoldDB" id="A0A4R3VHY6"/>
<reference evidence="3 4" key="1">
    <citation type="submission" date="2019-03" db="EMBL/GenBank/DDBJ databases">
        <title>Genomic Encyclopedia of Type Strains, Phase IV (KMG-IV): sequencing the most valuable type-strain genomes for metagenomic binning, comparative biology and taxonomic classification.</title>
        <authorList>
            <person name="Goeker M."/>
        </authorList>
    </citation>
    <scope>NUCLEOTIDE SEQUENCE [LARGE SCALE GENOMIC DNA]</scope>
    <source>
        <strain evidence="3 4">DSM 16730</strain>
    </source>
</reference>
<dbReference type="PANTHER" id="PTHR40278:SF1">
    <property type="entry name" value="DNA UTILIZATION PROTEIN HOFN"/>
    <property type="match status" value="1"/>
</dbReference>
<keyword evidence="1" id="KW-0472">Membrane</keyword>
<dbReference type="EMBL" id="SMBY01000007">
    <property type="protein sequence ID" value="TCV05174.1"/>
    <property type="molecule type" value="Genomic_DNA"/>
</dbReference>
<proteinExistence type="predicted"/>
<name>A0A4R3VHY6_9GAMM</name>
<evidence type="ECO:0000259" key="2">
    <source>
        <dbReference type="Pfam" id="PF12104"/>
    </source>
</evidence>
<evidence type="ECO:0000313" key="4">
    <source>
        <dbReference type="Proteomes" id="UP000295433"/>
    </source>
</evidence>
<sequence length="189" mass="22826">MLLINLLPWRKNRMRQQARRWLGLLWLQLVLMLCLVVVLYFLWQHRQQRAQEMLNAAEAEQRQLTSHYQQTYSVRDRLRRYQEKERTEAIILRDNRRNLQLFEQLVSMLPARLWLTEIVDRRSHLLLSGLSENYDDIIALQHALSRHASVERVHLLHTSRERDAGTRLSFSFRADWFGMTLSPQEKNHD</sequence>
<dbReference type="Pfam" id="PF05137">
    <property type="entry name" value="PilN"/>
    <property type="match status" value="1"/>
</dbReference>
<dbReference type="RefSeq" id="WP_132456725.1">
    <property type="nucleotide sequence ID" value="NZ_JAWIZJ010000007.1"/>
</dbReference>
<dbReference type="InterPro" id="IPR007813">
    <property type="entry name" value="PilN"/>
</dbReference>
<accession>A0A4R3VHY6</accession>
<dbReference type="OrthoDB" id="6455710at2"/>
<protein>
    <submittedName>
        <fullName evidence="3">Pilus assembly protein HofN</fullName>
    </submittedName>
</protein>
<dbReference type="Pfam" id="PF12104">
    <property type="entry name" value="Tcell_CD4_C"/>
    <property type="match status" value="1"/>
</dbReference>
<dbReference type="PANTHER" id="PTHR40278">
    <property type="entry name" value="DNA UTILIZATION PROTEIN HOFN"/>
    <property type="match status" value="1"/>
</dbReference>
<gene>
    <name evidence="3" type="ORF">EDC54_107161</name>
</gene>
<evidence type="ECO:0000256" key="1">
    <source>
        <dbReference type="SAM" id="Phobius"/>
    </source>
</evidence>
<keyword evidence="1" id="KW-0812">Transmembrane</keyword>
<dbReference type="InterPro" id="IPR021963">
    <property type="entry name" value="Tcell_CD4_Cterm"/>
</dbReference>
<keyword evidence="1" id="KW-1133">Transmembrane helix</keyword>
<dbReference type="InterPro" id="IPR052534">
    <property type="entry name" value="Extracell_DNA_Util/SecSys_Comp"/>
</dbReference>
<evidence type="ECO:0000313" key="3">
    <source>
        <dbReference type="EMBL" id="TCV05174.1"/>
    </source>
</evidence>
<feature type="transmembrane region" description="Helical" evidence="1">
    <location>
        <begin position="21"/>
        <end position="43"/>
    </location>
</feature>
<comment type="caution">
    <text evidence="3">The sequence shown here is derived from an EMBL/GenBank/DDBJ whole genome shotgun (WGS) entry which is preliminary data.</text>
</comment>
<organism evidence="3 4">
    <name type="scientific">Samsonia erythrinae</name>
    <dbReference type="NCBI Taxonomy" id="160434"/>
    <lineage>
        <taxon>Bacteria</taxon>
        <taxon>Pseudomonadati</taxon>
        <taxon>Pseudomonadota</taxon>
        <taxon>Gammaproteobacteria</taxon>
        <taxon>Enterobacterales</taxon>
        <taxon>Pectobacteriaceae</taxon>
        <taxon>Samsonia</taxon>
    </lineage>
</organism>